<evidence type="ECO:0000256" key="1">
    <source>
        <dbReference type="ARBA" id="ARBA00022614"/>
    </source>
</evidence>
<dbReference type="SUPFAM" id="SSF52058">
    <property type="entry name" value="L domain-like"/>
    <property type="match status" value="1"/>
</dbReference>
<dbReference type="AlphaFoldDB" id="A0AAU8HVD5"/>
<keyword evidence="3" id="KW-0812">Transmembrane</keyword>
<dbReference type="InterPro" id="IPR044060">
    <property type="entry name" value="Bacterial_rp_domain"/>
</dbReference>
<dbReference type="EMBL" id="CP159485">
    <property type="protein sequence ID" value="XCI29363.1"/>
    <property type="molecule type" value="Genomic_DNA"/>
</dbReference>
<keyword evidence="2" id="KW-0677">Repeat</keyword>
<feature type="transmembrane region" description="Helical" evidence="3">
    <location>
        <begin position="25"/>
        <end position="45"/>
    </location>
</feature>
<dbReference type="PROSITE" id="PS51450">
    <property type="entry name" value="LRR"/>
    <property type="match status" value="4"/>
</dbReference>
<dbReference type="Gene3D" id="3.80.10.10">
    <property type="entry name" value="Ribonuclease Inhibitor"/>
    <property type="match status" value="1"/>
</dbReference>
<reference evidence="5" key="2">
    <citation type="submission" date="2024-06" db="EMBL/GenBank/DDBJ databases">
        <authorList>
            <person name="Petrova K.O."/>
            <person name="Toshchakov S.V."/>
            <person name="Boltjanskaja Y.V."/>
            <person name="Kevbrin V.V."/>
        </authorList>
    </citation>
    <scope>NUCLEOTIDE SEQUENCE</scope>
    <source>
        <strain evidence="5">Z-710</strain>
    </source>
</reference>
<dbReference type="InterPro" id="IPR050836">
    <property type="entry name" value="SDS22/Internalin_LRR"/>
</dbReference>
<dbReference type="PANTHER" id="PTHR46652:SF3">
    <property type="entry name" value="LEUCINE-RICH REPEAT-CONTAINING PROTEIN 9"/>
    <property type="match status" value="1"/>
</dbReference>
<dbReference type="SMART" id="SM00365">
    <property type="entry name" value="LRR_SD22"/>
    <property type="match status" value="4"/>
</dbReference>
<dbReference type="InterPro" id="IPR001611">
    <property type="entry name" value="Leu-rich_rpt"/>
</dbReference>
<evidence type="ECO:0000256" key="3">
    <source>
        <dbReference type="SAM" id="Phobius"/>
    </source>
</evidence>
<reference evidence="5" key="1">
    <citation type="journal article" date="2018" name="Antonie Van Leeuwenhoek">
        <title>Proteinivorax hydrogeniformans sp. nov., an anaerobic, haloalkaliphilic bacterium fermenting proteinaceous compounds with high hydrogen production.</title>
        <authorList>
            <person name="Boltyanskaya Y."/>
            <person name="Detkova E."/>
            <person name="Pimenov N."/>
            <person name="Kevbrin V."/>
        </authorList>
    </citation>
    <scope>NUCLEOTIDE SEQUENCE</scope>
    <source>
        <strain evidence="5">Z-710</strain>
    </source>
</reference>
<dbReference type="PANTHER" id="PTHR46652">
    <property type="entry name" value="LEUCINE-RICH REPEAT AND IQ DOMAIN-CONTAINING PROTEIN 1-RELATED"/>
    <property type="match status" value="1"/>
</dbReference>
<evidence type="ECO:0000313" key="5">
    <source>
        <dbReference type="EMBL" id="XCI29363.1"/>
    </source>
</evidence>
<keyword evidence="1" id="KW-0433">Leucine-rich repeat</keyword>
<accession>A0AAU8HVD5</accession>
<dbReference type="RefSeq" id="WP_353893911.1">
    <property type="nucleotide sequence ID" value="NZ_CP159485.1"/>
</dbReference>
<dbReference type="InterPro" id="IPR032675">
    <property type="entry name" value="LRR_dom_sf"/>
</dbReference>
<name>A0AAU8HVD5_9FIRM</name>
<organism evidence="5">
    <name type="scientific">Proteinivorax hydrogeniformans</name>
    <dbReference type="NCBI Taxonomy" id="1826727"/>
    <lineage>
        <taxon>Bacteria</taxon>
        <taxon>Bacillati</taxon>
        <taxon>Bacillota</taxon>
        <taxon>Clostridia</taxon>
        <taxon>Eubacteriales</taxon>
        <taxon>Proteinivoracaceae</taxon>
        <taxon>Proteinivorax</taxon>
    </lineage>
</organism>
<dbReference type="Pfam" id="PF18998">
    <property type="entry name" value="Flg_new_2"/>
    <property type="match status" value="1"/>
</dbReference>
<keyword evidence="3" id="KW-1133">Transmembrane helix</keyword>
<keyword evidence="3" id="KW-0472">Membrane</keyword>
<sequence>MDKLSFEDKFFSKLKIFGERKRNNFKAAVISLAIILVFLVVRFLGSYHVVEIDVVATPEKAGEVTGTGRYQRGERVSVSAEAKQGYVLEKWTKDGEMIEFDDNGLAMITNHNFEAQADAELVAHFEKSLDNIDDVLASAIKEELKITGNIRLSDMEDIQSIIIDGSHLQDRRLDLSGIEYAENLETVVIRNFDHVDLNPLYNLTRIKSLKLSAIGLDDINSLQTFSNLKELDLSSNSLTNLSSLESLTSLQELTLMNNGIEDIKPITELNNLTKLDISHNKVECISEVSKLTDIRHLLLHSNDIENVTPLKKLKNLKTINIVSQESGLKEPKYLAYELAQLPKMQTAYIDNKNGDNIFGINQPLIKMSWSLNREHLAIIGMADTLYFAQQPGGEIMEVKVLDAKALAQGKKDSIFELQKEQKEHLIETGYLTSVKWEEDSSLKISFSDNLKIYKDGLHPVGKISIDIEHDEVEVKWEKD</sequence>
<dbReference type="Pfam" id="PF12799">
    <property type="entry name" value="LRR_4"/>
    <property type="match status" value="1"/>
</dbReference>
<protein>
    <submittedName>
        <fullName evidence="5">Leucine-rich repeat domain-containing protein</fullName>
    </submittedName>
</protein>
<evidence type="ECO:0000256" key="2">
    <source>
        <dbReference type="ARBA" id="ARBA00022737"/>
    </source>
</evidence>
<evidence type="ECO:0000259" key="4">
    <source>
        <dbReference type="Pfam" id="PF18998"/>
    </source>
</evidence>
<gene>
    <name evidence="5" type="ORF">PRVXH_000682</name>
</gene>
<proteinExistence type="predicted"/>
<dbReference type="PRINTS" id="PR00019">
    <property type="entry name" value="LEURICHRPT"/>
</dbReference>
<feature type="domain" description="Bacterial repeat" evidence="4">
    <location>
        <begin position="54"/>
        <end position="127"/>
    </location>
</feature>
<dbReference type="InterPro" id="IPR025875">
    <property type="entry name" value="Leu-rich_rpt_4"/>
</dbReference>